<dbReference type="InterPro" id="IPR012653">
    <property type="entry name" value="Dimeth_MeTrfase_MtbB"/>
</dbReference>
<proteinExistence type="inferred from homology"/>
<evidence type="ECO:0000256" key="1">
    <source>
        <dbReference type="ARBA" id="ARBA00004890"/>
    </source>
</evidence>
<evidence type="ECO:0000313" key="6">
    <source>
        <dbReference type="EMBL" id="KXB05635.1"/>
    </source>
</evidence>
<comment type="catalytic activity">
    <reaction evidence="5">
        <text>Co(I)-[dimethylamine-specific corrinoid protein] + dimethylamine + H(+) = methyl-Co(III)-[dimethylamine-specific corrinoid protein] + methylamine</text>
        <dbReference type="Rhea" id="RHEA:41175"/>
        <dbReference type="Rhea" id="RHEA-COMP:11122"/>
        <dbReference type="Rhea" id="RHEA-COMP:11123"/>
        <dbReference type="ChEBI" id="CHEBI:15378"/>
        <dbReference type="ChEBI" id="CHEBI:58040"/>
        <dbReference type="ChEBI" id="CHEBI:59338"/>
        <dbReference type="ChEBI" id="CHEBI:85033"/>
        <dbReference type="ChEBI" id="CHEBI:85035"/>
        <dbReference type="EC" id="2.1.1.249"/>
    </reaction>
</comment>
<reference evidence="6 7" key="1">
    <citation type="journal article" date="2016" name="Sci. Rep.">
        <title>Metabolic traits of an uncultured archaeal lineage -MSBL1- from brine pools of the Red Sea.</title>
        <authorList>
            <person name="Mwirichia R."/>
            <person name="Alam I."/>
            <person name="Rashid M."/>
            <person name="Vinu M."/>
            <person name="Ba-Alawi W."/>
            <person name="Anthony Kamau A."/>
            <person name="Kamanda Ngugi D."/>
            <person name="Goker M."/>
            <person name="Klenk H.P."/>
            <person name="Bajic V."/>
            <person name="Stingl U."/>
        </authorList>
    </citation>
    <scope>NUCLEOTIDE SEQUENCE [LARGE SCALE GENOMIC DNA]</scope>
    <source>
        <strain evidence="6">SCGC-AAA382A03</strain>
    </source>
</reference>
<dbReference type="GO" id="GO:0043791">
    <property type="term" value="F:dimethylamine methyltransferase activity"/>
    <property type="evidence" value="ECO:0007669"/>
    <property type="project" value="UniProtKB-EC"/>
</dbReference>
<organism evidence="6 7">
    <name type="scientific">candidate division MSBL1 archaeon SCGC-AAA382A03</name>
    <dbReference type="NCBI Taxonomy" id="1698278"/>
    <lineage>
        <taxon>Archaea</taxon>
        <taxon>Methanobacteriati</taxon>
        <taxon>Methanobacteriota</taxon>
        <taxon>candidate division MSBL1</taxon>
    </lineage>
</organism>
<evidence type="ECO:0000256" key="2">
    <source>
        <dbReference type="ARBA" id="ARBA00008844"/>
    </source>
</evidence>
<evidence type="ECO:0000256" key="3">
    <source>
        <dbReference type="ARBA" id="ARBA00012854"/>
    </source>
</evidence>
<dbReference type="Proteomes" id="UP000070549">
    <property type="component" value="Unassembled WGS sequence"/>
</dbReference>
<accession>A0A133VGU6</accession>
<sequence length="350" mass="38376">MYETRAGNAKKIKMEKKEIESEIEDGTNEAAENAGIEALTEDEQEHLLDIIIESGGLVSVDDGDEIVLTRDGGTIRYTECNRYQGIPLSKEQAVWMAERILFMDTMELGHLDYSFKRVKPVAHDEAAILENTMMLTIIPILYGSMPNLGLYYQSQGGSFPTPTDLMKEGKFEEAKETQENAKEKMLEDMRYIGKVLAKTGLDGLNIDTAAAAGDAEFYGVLEAVEYYTQELGIPVEVGMSTEEVLGMHAELEYEGTKLAGITPHKQGKLLQKAGASIFGPAINVNSEKTFPWNLARAITYVKKCTEELEIPIHPNMGMSVGGVPVTDTPPVDAVSRAAKAMVEIANIDGI</sequence>
<dbReference type="AlphaFoldDB" id="A0A133VGU6"/>
<dbReference type="GO" id="GO:0015948">
    <property type="term" value="P:methanogenesis"/>
    <property type="evidence" value="ECO:0007669"/>
    <property type="project" value="InterPro"/>
</dbReference>
<evidence type="ECO:0000256" key="4">
    <source>
        <dbReference type="ARBA" id="ARBA00022774"/>
    </source>
</evidence>
<comment type="similarity">
    <text evidence="2">Belongs to the dimethylamine methyltransferase family.</text>
</comment>
<dbReference type="EC" id="2.1.1.249" evidence="3"/>
<evidence type="ECO:0000313" key="7">
    <source>
        <dbReference type="Proteomes" id="UP000070549"/>
    </source>
</evidence>
<dbReference type="EMBL" id="LHYC01000006">
    <property type="protein sequence ID" value="KXB05635.1"/>
    <property type="molecule type" value="Genomic_DNA"/>
</dbReference>
<dbReference type="Pfam" id="PF09505">
    <property type="entry name" value="Dimeth_Pyl"/>
    <property type="match status" value="1"/>
</dbReference>
<evidence type="ECO:0000256" key="5">
    <source>
        <dbReference type="ARBA" id="ARBA00029367"/>
    </source>
</evidence>
<name>A0A133VGU6_9EURY</name>
<protein>
    <recommendedName>
        <fullName evidence="3">[dimethylamine--corrinoid protein] Co-methyltransferase</fullName>
        <ecNumber evidence="3">2.1.1.249</ecNumber>
    </recommendedName>
</protein>
<comment type="caution">
    <text evidence="6">The sequence shown here is derived from an EMBL/GenBank/DDBJ whole genome shotgun (WGS) entry which is preliminary data.</text>
</comment>
<keyword evidence="7" id="KW-1185">Reference proteome</keyword>
<comment type="pathway">
    <text evidence="1">One-carbon metabolism; methanogenesis from dimethylamine.</text>
</comment>
<dbReference type="UniPathway" id="UPA00644"/>
<gene>
    <name evidence="6" type="ORF">AKJ49_00390</name>
</gene>
<keyword evidence="4" id="KW-0669">Pyrrolysine</keyword>